<dbReference type="PANTHER" id="PTHR10015">
    <property type="entry name" value="HEAT SHOCK TRANSCRIPTION FACTOR"/>
    <property type="match status" value="1"/>
</dbReference>
<dbReference type="GO" id="GO:0000978">
    <property type="term" value="F:RNA polymerase II cis-regulatory region sequence-specific DNA binding"/>
    <property type="evidence" value="ECO:0007669"/>
    <property type="project" value="TreeGrafter"/>
</dbReference>
<feature type="region of interest" description="Disordered" evidence="2">
    <location>
        <begin position="170"/>
        <end position="203"/>
    </location>
</feature>
<evidence type="ECO:0000256" key="2">
    <source>
        <dbReference type="SAM" id="MobiDB-lite"/>
    </source>
</evidence>
<dbReference type="EMBL" id="JAKOGI010000030">
    <property type="protein sequence ID" value="KAJ8448410.1"/>
    <property type="molecule type" value="Genomic_DNA"/>
</dbReference>
<organism evidence="3 4">
    <name type="scientific">Carnegiea gigantea</name>
    <dbReference type="NCBI Taxonomy" id="171969"/>
    <lineage>
        <taxon>Eukaryota</taxon>
        <taxon>Viridiplantae</taxon>
        <taxon>Streptophyta</taxon>
        <taxon>Embryophyta</taxon>
        <taxon>Tracheophyta</taxon>
        <taxon>Spermatophyta</taxon>
        <taxon>Magnoliopsida</taxon>
        <taxon>eudicotyledons</taxon>
        <taxon>Gunneridae</taxon>
        <taxon>Pentapetalae</taxon>
        <taxon>Caryophyllales</taxon>
        <taxon>Cactineae</taxon>
        <taxon>Cactaceae</taxon>
        <taxon>Cactoideae</taxon>
        <taxon>Echinocereeae</taxon>
        <taxon>Carnegiea</taxon>
    </lineage>
</organism>
<dbReference type="Proteomes" id="UP001153076">
    <property type="component" value="Unassembled WGS sequence"/>
</dbReference>
<keyword evidence="1" id="KW-0175">Coiled coil</keyword>
<feature type="compositionally biased region" description="Low complexity" evidence="2">
    <location>
        <begin position="70"/>
        <end position="85"/>
    </location>
</feature>
<reference evidence="3" key="1">
    <citation type="submission" date="2022-04" db="EMBL/GenBank/DDBJ databases">
        <title>Carnegiea gigantea Genome sequencing and assembly v2.</title>
        <authorList>
            <person name="Copetti D."/>
            <person name="Sanderson M.J."/>
            <person name="Burquez A."/>
            <person name="Wojciechowski M.F."/>
        </authorList>
    </citation>
    <scope>NUCLEOTIDE SEQUENCE</scope>
    <source>
        <strain evidence="3">SGP5-SGP5p</strain>
        <tissue evidence="3">Aerial part</tissue>
    </source>
</reference>
<feature type="compositionally biased region" description="Polar residues" evidence="2">
    <location>
        <begin position="188"/>
        <end position="197"/>
    </location>
</feature>
<feature type="region of interest" description="Disordered" evidence="2">
    <location>
        <begin position="66"/>
        <end position="85"/>
    </location>
</feature>
<gene>
    <name evidence="3" type="ORF">Cgig2_022038</name>
</gene>
<dbReference type="GO" id="GO:0006357">
    <property type="term" value="P:regulation of transcription by RNA polymerase II"/>
    <property type="evidence" value="ECO:0007669"/>
    <property type="project" value="TreeGrafter"/>
</dbReference>
<evidence type="ECO:0000256" key="1">
    <source>
        <dbReference type="SAM" id="Coils"/>
    </source>
</evidence>
<keyword evidence="4" id="KW-1185">Reference proteome</keyword>
<dbReference type="InterPro" id="IPR036388">
    <property type="entry name" value="WH-like_DNA-bd_sf"/>
</dbReference>
<sequence length="444" mass="49423">MKHIEICRYLTNFKFKKVLKALSLATMFALYCQQGFRKVDPDRWEFANEGFLRGQKHLLKSITRRKPVHGHGNQHQQQAHGQSSSVGACVEVGKFGLEEEVERLKRDKNVLMQELVRLRQQQQATDNQLQTMVQRLQGMEQRQQQMMSFLAKAVQSPGFLAQFVQQQTESNRRISEANKKRRLKQEGVSESENSSPPDGQIVKYEPLVNESAQALLRQLRKLDANFNSNADNIYIGNSSSTSVVESKNPGNRVSGVTLQEVPAAPGPSHIPGAAVSEIKSSPVNASPENIAVAEFAEISGLLSSEVAPSIMHPQTDVVMPELCPMPNISENSVDIPRTNYMVGETGDDDFMNLTPVELNGMMPIDIDKLSPDPDIESLLDDASWEQFLDRNIIPGNDDGSEAPSVEALTNGKEVQPLENGWDKRQNMDQLTEQMGLLNSDTKLA</sequence>
<name>A0A9Q1QQA4_9CARY</name>
<dbReference type="GO" id="GO:0034605">
    <property type="term" value="P:cellular response to heat"/>
    <property type="evidence" value="ECO:0007669"/>
    <property type="project" value="TreeGrafter"/>
</dbReference>
<dbReference type="GO" id="GO:0005634">
    <property type="term" value="C:nucleus"/>
    <property type="evidence" value="ECO:0007669"/>
    <property type="project" value="TreeGrafter"/>
</dbReference>
<evidence type="ECO:0000313" key="3">
    <source>
        <dbReference type="EMBL" id="KAJ8448410.1"/>
    </source>
</evidence>
<comment type="caution">
    <text evidence="3">The sequence shown here is derived from an EMBL/GenBank/DDBJ whole genome shotgun (WGS) entry which is preliminary data.</text>
</comment>
<feature type="coiled-coil region" evidence="1">
    <location>
        <begin position="94"/>
        <end position="121"/>
    </location>
</feature>
<accession>A0A9Q1QQA4</accession>
<dbReference type="SUPFAM" id="SSF46785">
    <property type="entry name" value="Winged helix' DNA-binding domain"/>
    <property type="match status" value="1"/>
</dbReference>
<dbReference type="GO" id="GO:0003700">
    <property type="term" value="F:DNA-binding transcription factor activity"/>
    <property type="evidence" value="ECO:0007669"/>
    <property type="project" value="TreeGrafter"/>
</dbReference>
<dbReference type="AlphaFoldDB" id="A0A9Q1QQA4"/>
<protein>
    <submittedName>
        <fullName evidence="3">Uncharacterized protein</fullName>
    </submittedName>
</protein>
<dbReference type="InterPro" id="IPR036390">
    <property type="entry name" value="WH_DNA-bd_sf"/>
</dbReference>
<evidence type="ECO:0000313" key="4">
    <source>
        <dbReference type="Proteomes" id="UP001153076"/>
    </source>
</evidence>
<dbReference type="Gene3D" id="1.10.10.10">
    <property type="entry name" value="Winged helix-like DNA-binding domain superfamily/Winged helix DNA-binding domain"/>
    <property type="match status" value="1"/>
</dbReference>
<dbReference type="OrthoDB" id="60033at2759"/>
<dbReference type="PANTHER" id="PTHR10015:SF436">
    <property type="entry name" value="HEAT STRESS TRANSCRIPTION FACTOR A-1D"/>
    <property type="match status" value="1"/>
</dbReference>
<proteinExistence type="predicted"/>